<evidence type="ECO:0000313" key="3">
    <source>
        <dbReference type="Proteomes" id="UP000664167"/>
    </source>
</evidence>
<name>A0A939F5A4_9ACTN</name>
<evidence type="ECO:0000256" key="1">
    <source>
        <dbReference type="SAM" id="Phobius"/>
    </source>
</evidence>
<keyword evidence="3" id="KW-1185">Reference proteome</keyword>
<gene>
    <name evidence="2" type="ORF">J0695_10090</name>
</gene>
<feature type="transmembrane region" description="Helical" evidence="1">
    <location>
        <begin position="174"/>
        <end position="192"/>
    </location>
</feature>
<feature type="transmembrane region" description="Helical" evidence="1">
    <location>
        <begin position="236"/>
        <end position="254"/>
    </location>
</feature>
<dbReference type="AlphaFoldDB" id="A0A939F5A4"/>
<evidence type="ECO:0000313" key="2">
    <source>
        <dbReference type="EMBL" id="MBO0512158.1"/>
    </source>
</evidence>
<feature type="transmembrane region" description="Helical" evidence="1">
    <location>
        <begin position="12"/>
        <end position="31"/>
    </location>
</feature>
<dbReference type="RefSeq" id="WP_206961557.1">
    <property type="nucleotide sequence ID" value="NZ_BAAAJJ010000002.1"/>
</dbReference>
<dbReference type="EMBL" id="JAFLRJ010000091">
    <property type="protein sequence ID" value="MBO0512158.1"/>
    <property type="molecule type" value="Genomic_DNA"/>
</dbReference>
<reference evidence="2" key="1">
    <citation type="submission" date="2021-03" db="EMBL/GenBank/DDBJ databases">
        <title>Streptomyces poriferae sp. nov., a novel marine sponge-derived Actinobacteria species with anti-MRSA activity.</title>
        <authorList>
            <person name="Sandoval-Powers M."/>
            <person name="Kralova S."/>
            <person name="Nguyen G.-S."/>
            <person name="Fawwal D."/>
            <person name="Degnes K."/>
            <person name="Klinkenberg G."/>
            <person name="Sletta H."/>
            <person name="Wentzel A."/>
            <person name="Liles M.R."/>
        </authorList>
    </citation>
    <scope>NUCLEOTIDE SEQUENCE</scope>
    <source>
        <strain evidence="2">DSM 41794</strain>
    </source>
</reference>
<keyword evidence="1" id="KW-0812">Transmembrane</keyword>
<organism evidence="2 3">
    <name type="scientific">Streptomyces beijiangensis</name>
    <dbReference type="NCBI Taxonomy" id="163361"/>
    <lineage>
        <taxon>Bacteria</taxon>
        <taxon>Bacillati</taxon>
        <taxon>Actinomycetota</taxon>
        <taxon>Actinomycetes</taxon>
        <taxon>Kitasatosporales</taxon>
        <taxon>Streptomycetaceae</taxon>
        <taxon>Streptomyces</taxon>
    </lineage>
</organism>
<accession>A0A939F5A4</accession>
<protein>
    <submittedName>
        <fullName evidence="2">ABC transporter permease</fullName>
    </submittedName>
</protein>
<proteinExistence type="predicted"/>
<comment type="caution">
    <text evidence="2">The sequence shown here is derived from an EMBL/GenBank/DDBJ whole genome shotgun (WGS) entry which is preliminary data.</text>
</comment>
<feature type="transmembrane region" description="Helical" evidence="1">
    <location>
        <begin position="145"/>
        <end position="167"/>
    </location>
</feature>
<dbReference type="Proteomes" id="UP000664167">
    <property type="component" value="Unassembled WGS sequence"/>
</dbReference>
<sequence length="335" mass="33086">MPTTPPSRRTMITALVLIPLIAAAVLCLFAWPAARTAPRDVPIGLAGTPAATAGLQQKLDRQGSAFEVHRYADDAAARAAIKHRDVYGAVVVTAQGPHLLTASAASPVVAQLLQKAAAELAPAGSTAIPVADVVSPPAADPRGTALTSSILPLAMAGMAAGVIVTLFRLRGIRAAAVLVAASALVGLAAAAVTDSWLGVFAGSWWAEAGVLGLAVLSIGALVAGLAALLGTRGIGIGALLTMLVGNAFSGAGSAPQLLPEPAGMIGQLLPPGAAATLLRSVAYFDSSAALVPALTLGAWAVLGLAGVMVGGMRARRAAATASGTPAQTPQLEPVG</sequence>
<feature type="transmembrane region" description="Helical" evidence="1">
    <location>
        <begin position="289"/>
        <end position="309"/>
    </location>
</feature>
<keyword evidence="1" id="KW-0472">Membrane</keyword>
<keyword evidence="1" id="KW-1133">Transmembrane helix</keyword>
<feature type="transmembrane region" description="Helical" evidence="1">
    <location>
        <begin position="204"/>
        <end position="229"/>
    </location>
</feature>